<protein>
    <recommendedName>
        <fullName evidence="3">BTB domain-containing protein</fullName>
    </recommendedName>
</protein>
<keyword evidence="2" id="KW-1185">Reference proteome</keyword>
<dbReference type="Proteomes" id="UP001629113">
    <property type="component" value="Unassembled WGS sequence"/>
</dbReference>
<evidence type="ECO:0008006" key="3">
    <source>
        <dbReference type="Google" id="ProtNLM"/>
    </source>
</evidence>
<proteinExistence type="predicted"/>
<evidence type="ECO:0000313" key="2">
    <source>
        <dbReference type="Proteomes" id="UP001629113"/>
    </source>
</evidence>
<name>A0ABR4PPR8_9HELO</name>
<comment type="caution">
    <text evidence="1">The sequence shown here is derived from an EMBL/GenBank/DDBJ whole genome shotgun (WGS) entry which is preliminary data.</text>
</comment>
<dbReference type="InterPro" id="IPR011333">
    <property type="entry name" value="SKP1/BTB/POZ_sf"/>
</dbReference>
<organism evidence="1 2">
    <name type="scientific">Phlyctema vagabunda</name>
    <dbReference type="NCBI Taxonomy" id="108571"/>
    <lineage>
        <taxon>Eukaryota</taxon>
        <taxon>Fungi</taxon>
        <taxon>Dikarya</taxon>
        <taxon>Ascomycota</taxon>
        <taxon>Pezizomycotina</taxon>
        <taxon>Leotiomycetes</taxon>
        <taxon>Helotiales</taxon>
        <taxon>Dermateaceae</taxon>
        <taxon>Phlyctema</taxon>
    </lineage>
</organism>
<sequence>MASESTSGSPSQVVELKSPGIKPDTRLQVFTKTFHVHSIILKQHSRFFRTFMDSIDKSTAPAGLWKYDYVAVCDDDGYWGLESAAIASLEFSSVASSTGMQEELLAFEKLLCAFYNRPYEILDLAELELLARQADFYGASPVFSASLTSALFRSPGLTMYIEKDALDLMYLAYQLRQPILFRECLGYVVGRDTPGYEGINSYHDPTPKIYKIPKIQCILAKAKAQIANLTNSISLELYRSLCGTSIADQETKKLVADCIHVLTPFHNTGVDWNPTFYHTFYILFRAKNFGRPRSQLHSNLAMLCSSNLVLDKGPSLQPIGRIPEFFHCATIKDEDLPWDQDEEDWVMAERTLES</sequence>
<gene>
    <name evidence="1" type="ORF">PVAG01_02080</name>
</gene>
<dbReference type="Gene3D" id="3.30.710.10">
    <property type="entry name" value="Potassium Channel Kv1.1, Chain A"/>
    <property type="match status" value="1"/>
</dbReference>
<accession>A0ABR4PPR8</accession>
<reference evidence="1 2" key="1">
    <citation type="submission" date="2024-06" db="EMBL/GenBank/DDBJ databases">
        <title>Complete genome of Phlyctema vagabunda strain 19-DSS-EL-015.</title>
        <authorList>
            <person name="Fiorenzani C."/>
        </authorList>
    </citation>
    <scope>NUCLEOTIDE SEQUENCE [LARGE SCALE GENOMIC DNA]</scope>
    <source>
        <strain evidence="1 2">19-DSS-EL-015</strain>
    </source>
</reference>
<dbReference type="EMBL" id="JBFCZG010000002">
    <property type="protein sequence ID" value="KAL3425289.1"/>
    <property type="molecule type" value="Genomic_DNA"/>
</dbReference>
<evidence type="ECO:0000313" key="1">
    <source>
        <dbReference type="EMBL" id="KAL3425289.1"/>
    </source>
</evidence>